<dbReference type="SUPFAM" id="SSF52540">
    <property type="entry name" value="P-loop containing nucleoside triphosphate hydrolases"/>
    <property type="match status" value="1"/>
</dbReference>
<dbReference type="InterPro" id="IPR052380">
    <property type="entry name" value="Viral_DNA_packaging_terminase"/>
</dbReference>
<dbReference type="PANTHER" id="PTHR39184">
    <property type="match status" value="1"/>
</dbReference>
<evidence type="ECO:0000259" key="1">
    <source>
        <dbReference type="Pfam" id="PF04466"/>
    </source>
</evidence>
<dbReference type="InterPro" id="IPR035413">
    <property type="entry name" value="Terminase_L_C"/>
</dbReference>
<dbReference type="Gene3D" id="3.30.420.280">
    <property type="match status" value="1"/>
</dbReference>
<gene>
    <name evidence="3" type="ORF">NJT12_04850</name>
</gene>
<dbReference type="EMBL" id="JAMZNK010000005">
    <property type="protein sequence ID" value="MDA6068945.1"/>
    <property type="molecule type" value="Genomic_DNA"/>
</dbReference>
<accession>A0ABT4W8R5</accession>
<dbReference type="RefSeq" id="WP_271334778.1">
    <property type="nucleotide sequence ID" value="NZ_JAMZNK010000005.1"/>
</dbReference>
<feature type="domain" description="Phage terminase large subunit C-terminal" evidence="2">
    <location>
        <begin position="255"/>
        <end position="388"/>
    </location>
</feature>
<dbReference type="InterPro" id="IPR027417">
    <property type="entry name" value="P-loop_NTPase"/>
</dbReference>
<dbReference type="Proteomes" id="UP001212170">
    <property type="component" value="Unassembled WGS sequence"/>
</dbReference>
<name>A0ABT4W8R5_9FLAO</name>
<keyword evidence="4" id="KW-1185">Reference proteome</keyword>
<dbReference type="InterPro" id="IPR035412">
    <property type="entry name" value="Terminase_L_N"/>
</dbReference>
<comment type="caution">
    <text evidence="3">The sequence shown here is derived from an EMBL/GenBank/DDBJ whole genome shotgun (WGS) entry which is preliminary data.</text>
</comment>
<dbReference type="Pfam" id="PF17288">
    <property type="entry name" value="Terminase_3C"/>
    <property type="match status" value="1"/>
</dbReference>
<dbReference type="Gene3D" id="3.40.50.300">
    <property type="entry name" value="P-loop containing nucleotide triphosphate hydrolases"/>
    <property type="match status" value="1"/>
</dbReference>
<dbReference type="NCBIfam" id="TIGR01547">
    <property type="entry name" value="phage_term_2"/>
    <property type="match status" value="1"/>
</dbReference>
<evidence type="ECO:0000313" key="4">
    <source>
        <dbReference type="Proteomes" id="UP001212170"/>
    </source>
</evidence>
<proteinExistence type="predicted"/>
<protein>
    <submittedName>
        <fullName evidence="3">PBSX family phage terminase large subunit</fullName>
    </submittedName>
</protein>
<dbReference type="PANTHER" id="PTHR39184:SF1">
    <property type="entry name" value="PBSX PHAGE TERMINASE LARGE SUBUNIT"/>
    <property type="match status" value="1"/>
</dbReference>
<organism evidence="3 4">
    <name type="scientific">Flavobacterium azizsancarii</name>
    <dbReference type="NCBI Taxonomy" id="2961580"/>
    <lineage>
        <taxon>Bacteria</taxon>
        <taxon>Pseudomonadati</taxon>
        <taxon>Bacteroidota</taxon>
        <taxon>Flavobacteriia</taxon>
        <taxon>Flavobacteriales</taxon>
        <taxon>Flavobacteriaceae</taxon>
        <taxon>Flavobacterium</taxon>
    </lineage>
</organism>
<sequence>MKSKVILNHKYSSLLTSDCRYGLITGGRGSGKSYSIAVLLVLLSFEPDHIIIFARQTAKSLVNSGITELQEKITDMGLDDYFRVVANEIENKQSGSKIRFIGLKSGGGTQTSNTKSLTGATTLIIEEAEECVEKDFNKIDLSIRSKLRQNRIFLVMNPTTKAHWVYNRFFQSKGVNPGHNGVVGDVNYVHTTYLDNKENLSESFVKQLETLKLTDPASYNLDVMGGWLTKLSGTIYNNWSMGEFPNDVDVIFGSDFGFSRDPDTLVGIHINRRQRKIYLKEHLYQNGLTTPQLAEIYQNTCGNRLIIADSAEPRLIAEIKGHGLKIRACTKGAGSILEGIKILKDYELIVDPSSKNLMTELNNYVWLDRGNIARDDFNHLLDAIRYACTHYLRGGMSGKHSVY</sequence>
<reference evidence="3 4" key="1">
    <citation type="journal article" date="2023" name="Chemosphere">
        <title>Whole genome analysis of Flavobacterium aziz-sancarii sp. nov., isolated from Ardley Island (Antarctica), revealed a rich resistome and bioremediation potential.</title>
        <authorList>
            <person name="Otur C."/>
            <person name="Okay S."/>
            <person name="Kurt-Kizildogan A."/>
        </authorList>
    </citation>
    <scope>NUCLEOTIDE SEQUENCE [LARGE SCALE GENOMIC DNA]</scope>
    <source>
        <strain evidence="3 4">AC</strain>
    </source>
</reference>
<feature type="domain" description="Phage terminase large subunit N-terminal" evidence="1">
    <location>
        <begin position="21"/>
        <end position="225"/>
    </location>
</feature>
<evidence type="ECO:0000313" key="3">
    <source>
        <dbReference type="EMBL" id="MDA6068945.1"/>
    </source>
</evidence>
<evidence type="ECO:0000259" key="2">
    <source>
        <dbReference type="Pfam" id="PF17288"/>
    </source>
</evidence>
<dbReference type="Pfam" id="PF04466">
    <property type="entry name" value="Terminase_3"/>
    <property type="match status" value="1"/>
</dbReference>
<dbReference type="InterPro" id="IPR006437">
    <property type="entry name" value="Phage_terminase_lsu"/>
</dbReference>